<protein>
    <submittedName>
        <fullName evidence="2">Uncharacterized protein</fullName>
    </submittedName>
</protein>
<reference evidence="2 3" key="1">
    <citation type="journal article" date="2021" name="Sci. Rep.">
        <title>Genome sequencing of the multicellular alga Astrephomene provides insights into convergent evolution of germ-soma differentiation.</title>
        <authorList>
            <person name="Yamashita S."/>
            <person name="Yamamoto K."/>
            <person name="Matsuzaki R."/>
            <person name="Suzuki S."/>
            <person name="Yamaguchi H."/>
            <person name="Hirooka S."/>
            <person name="Minakuchi Y."/>
            <person name="Miyagishima S."/>
            <person name="Kawachi M."/>
            <person name="Toyoda A."/>
            <person name="Nozaki H."/>
        </authorList>
    </citation>
    <scope>NUCLEOTIDE SEQUENCE [LARGE SCALE GENOMIC DNA]</scope>
    <source>
        <strain evidence="2 3">NIES-4017</strain>
    </source>
</reference>
<organism evidence="2 3">
    <name type="scientific">Astrephomene gubernaculifera</name>
    <dbReference type="NCBI Taxonomy" id="47775"/>
    <lineage>
        <taxon>Eukaryota</taxon>
        <taxon>Viridiplantae</taxon>
        <taxon>Chlorophyta</taxon>
        <taxon>core chlorophytes</taxon>
        <taxon>Chlorophyceae</taxon>
        <taxon>CS clade</taxon>
        <taxon>Chlamydomonadales</taxon>
        <taxon>Astrephomenaceae</taxon>
        <taxon>Astrephomene</taxon>
    </lineage>
</organism>
<name>A0AAD3DQ76_9CHLO</name>
<evidence type="ECO:0000256" key="1">
    <source>
        <dbReference type="SAM" id="MobiDB-lite"/>
    </source>
</evidence>
<comment type="caution">
    <text evidence="2">The sequence shown here is derived from an EMBL/GenBank/DDBJ whole genome shotgun (WGS) entry which is preliminary data.</text>
</comment>
<feature type="region of interest" description="Disordered" evidence="1">
    <location>
        <begin position="1"/>
        <end position="30"/>
    </location>
</feature>
<dbReference type="EMBL" id="BMAR01000011">
    <property type="protein sequence ID" value="GFR46019.1"/>
    <property type="molecule type" value="Genomic_DNA"/>
</dbReference>
<sequence>SSAATSPPSTADAASSTNTGSSNDSSTSGSSFQAALTAYRIRAGLHVDPEQEQRAAQLYDEGMELFKSGELRSAYDKFVQVLALVPVKSKQAILLDSAGQGQEAQRLYRSVAGHSVAQVSKKARQMLFGFEAMTFMKADQFSYGVKKAEYDKYFRYGSMANVLGQTG</sequence>
<dbReference type="PANTHER" id="PTHR35482">
    <property type="entry name" value="CYTOCHROME C OXIDASE SUBUNIT"/>
    <property type="match status" value="1"/>
</dbReference>
<dbReference type="Proteomes" id="UP001054857">
    <property type="component" value="Unassembled WGS sequence"/>
</dbReference>
<evidence type="ECO:0000313" key="2">
    <source>
        <dbReference type="EMBL" id="GFR46019.1"/>
    </source>
</evidence>
<keyword evidence="3" id="KW-1185">Reference proteome</keyword>
<gene>
    <name evidence="2" type="ORF">Agub_g7284</name>
</gene>
<proteinExistence type="predicted"/>
<dbReference type="AlphaFoldDB" id="A0AAD3DQ76"/>
<dbReference type="PANTHER" id="PTHR35482:SF1">
    <property type="entry name" value="CYTOCHROME C OXIDASE SUBUNIT"/>
    <property type="match status" value="1"/>
</dbReference>
<evidence type="ECO:0000313" key="3">
    <source>
        <dbReference type="Proteomes" id="UP001054857"/>
    </source>
</evidence>
<accession>A0AAD3DQ76</accession>
<feature type="non-terminal residue" evidence="2">
    <location>
        <position position="167"/>
    </location>
</feature>